<proteinExistence type="predicted"/>
<feature type="region of interest" description="Disordered" evidence="1">
    <location>
        <begin position="1"/>
        <end position="28"/>
    </location>
</feature>
<evidence type="ECO:0000256" key="1">
    <source>
        <dbReference type="SAM" id="MobiDB-lite"/>
    </source>
</evidence>
<dbReference type="AlphaFoldDB" id="A0A1I5I187"/>
<feature type="region of interest" description="Disordered" evidence="1">
    <location>
        <begin position="57"/>
        <end position="80"/>
    </location>
</feature>
<reference evidence="2 3" key="1">
    <citation type="submission" date="2016-10" db="EMBL/GenBank/DDBJ databases">
        <authorList>
            <person name="de Groot N.N."/>
        </authorList>
    </citation>
    <scope>NUCLEOTIDE SEQUENCE [LARGE SCALE GENOMIC DNA]</scope>
    <source>
        <strain evidence="2 3">DSM 1283</strain>
    </source>
</reference>
<accession>A0A1I5I187</accession>
<protein>
    <submittedName>
        <fullName evidence="2">Uncharacterized protein</fullName>
    </submittedName>
</protein>
<organism evidence="2 3">
    <name type="scientific">Anaerocolumna aminovalerica</name>
    <dbReference type="NCBI Taxonomy" id="1527"/>
    <lineage>
        <taxon>Bacteria</taxon>
        <taxon>Bacillati</taxon>
        <taxon>Bacillota</taxon>
        <taxon>Clostridia</taxon>
        <taxon>Lachnospirales</taxon>
        <taxon>Lachnospiraceae</taxon>
        <taxon>Anaerocolumna</taxon>
    </lineage>
</organism>
<dbReference type="Proteomes" id="UP000198806">
    <property type="component" value="Unassembled WGS sequence"/>
</dbReference>
<gene>
    <name evidence="2" type="ORF">SAMN04489757_1381</name>
</gene>
<dbReference type="STRING" id="1527.SAMN04489757_1381"/>
<evidence type="ECO:0000313" key="3">
    <source>
        <dbReference type="Proteomes" id="UP000198806"/>
    </source>
</evidence>
<name>A0A1I5I187_9FIRM</name>
<feature type="non-terminal residue" evidence="2">
    <location>
        <position position="1"/>
    </location>
</feature>
<sequence>TMPGTMPGTMPRTTMPGTTMPGTQPRTTMPGINMPGTTMPGNPMPRTNMPGTMPGTTMPGTQPRTTMPGTTPSSPGTSMPLQPPFTVPPTRTQEYYNNQDNYNMNFESMDDYINEYWDYDDGNDEDDNMIMPGMFMNPSLPMGIPLMPLYGYDNSEDADKDWDYMRQMYPVIAKKLLKEIEEECDKLEYDGSCMFDEYPDRVYLSRIADKIYDRVKYLEDDDTLVSQRSIEDSKTEDSSVEANQFYRDGRRDGRDRRRRPARLRDLVEVLLLNEILNRRRRFRSRKRWF</sequence>
<evidence type="ECO:0000313" key="2">
    <source>
        <dbReference type="EMBL" id="SFO54408.1"/>
    </source>
</evidence>
<keyword evidence="3" id="KW-1185">Reference proteome</keyword>
<dbReference type="EMBL" id="FOWD01000038">
    <property type="protein sequence ID" value="SFO54408.1"/>
    <property type="molecule type" value="Genomic_DNA"/>
</dbReference>
<dbReference type="RefSeq" id="WP_091688009.1">
    <property type="nucleotide sequence ID" value="NZ_FOWD01000038.1"/>
</dbReference>